<protein>
    <submittedName>
        <fullName evidence="1">Uncharacterized protein</fullName>
    </submittedName>
</protein>
<dbReference type="Proteomes" id="UP001054846">
    <property type="component" value="Chromosome"/>
</dbReference>
<dbReference type="RefSeq" id="WP_230842722.1">
    <property type="nucleotide sequence ID" value="NZ_CP063845.1"/>
</dbReference>
<dbReference type="EMBL" id="CP063845">
    <property type="protein sequence ID" value="UFP95496.1"/>
    <property type="molecule type" value="Genomic_DNA"/>
</dbReference>
<reference evidence="1 2" key="1">
    <citation type="journal article" date="2021" name="Genome Biol. Evol.">
        <title>Complete Genome Sequencing of a Novel Gloeobacter Species from a Waterfall Cave in Mexico.</title>
        <authorList>
            <person name="Saw J.H."/>
            <person name="Cardona T."/>
            <person name="Montejano G."/>
        </authorList>
    </citation>
    <scope>NUCLEOTIDE SEQUENCE [LARGE SCALE GENOMIC DNA]</scope>
    <source>
        <strain evidence="1">MG652769</strain>
    </source>
</reference>
<sequence>MSSLTVRRLQPSHSALGNPVSYASAYLGRSRCRLMLGEVAGRTDAATAAKLFAAGGEEALARQALALIEELPPASMA</sequence>
<keyword evidence="2" id="KW-1185">Reference proteome</keyword>
<gene>
    <name evidence="1" type="ORF">ISF26_04405</name>
</gene>
<name>A0ABY3PPC9_9CYAN</name>
<evidence type="ECO:0000313" key="2">
    <source>
        <dbReference type="Proteomes" id="UP001054846"/>
    </source>
</evidence>
<evidence type="ECO:0000313" key="1">
    <source>
        <dbReference type="EMBL" id="UFP95496.1"/>
    </source>
</evidence>
<organism evidence="1 2">
    <name type="scientific">Gloeobacter morelensis MG652769</name>
    <dbReference type="NCBI Taxonomy" id="2781736"/>
    <lineage>
        <taxon>Bacteria</taxon>
        <taxon>Bacillati</taxon>
        <taxon>Cyanobacteriota</taxon>
        <taxon>Cyanophyceae</taxon>
        <taxon>Gloeobacterales</taxon>
        <taxon>Gloeobacteraceae</taxon>
        <taxon>Gloeobacter</taxon>
        <taxon>Gloeobacter morelensis</taxon>
    </lineage>
</organism>
<proteinExistence type="predicted"/>
<accession>A0ABY3PPC9</accession>